<protein>
    <submittedName>
        <fullName evidence="2">Uncharacterized protein</fullName>
    </submittedName>
</protein>
<accession>A0A915HQQ7</accession>
<evidence type="ECO:0000313" key="1">
    <source>
        <dbReference type="Proteomes" id="UP000887565"/>
    </source>
</evidence>
<sequence length="68" mass="8455">MLQNRKENARMFTTEIEKFRRLITAVFHFGRQIFERFKSMFNEIVGVGRFGRNRRFFRPTRVQRRRAD</sequence>
<evidence type="ECO:0000313" key="2">
    <source>
        <dbReference type="WBParaSite" id="nRc.2.0.1.t04273-RA"/>
    </source>
</evidence>
<dbReference type="WBParaSite" id="nRc.2.0.1.t04273-RA">
    <property type="protein sequence ID" value="nRc.2.0.1.t04273-RA"/>
    <property type="gene ID" value="nRc.2.0.1.g04273"/>
</dbReference>
<keyword evidence="1" id="KW-1185">Reference proteome</keyword>
<dbReference type="AlphaFoldDB" id="A0A915HQQ7"/>
<organism evidence="1 2">
    <name type="scientific">Romanomermis culicivorax</name>
    <name type="common">Nematode worm</name>
    <dbReference type="NCBI Taxonomy" id="13658"/>
    <lineage>
        <taxon>Eukaryota</taxon>
        <taxon>Metazoa</taxon>
        <taxon>Ecdysozoa</taxon>
        <taxon>Nematoda</taxon>
        <taxon>Enoplea</taxon>
        <taxon>Dorylaimia</taxon>
        <taxon>Mermithida</taxon>
        <taxon>Mermithoidea</taxon>
        <taxon>Mermithidae</taxon>
        <taxon>Romanomermis</taxon>
    </lineage>
</organism>
<proteinExistence type="predicted"/>
<reference evidence="2" key="1">
    <citation type="submission" date="2022-11" db="UniProtKB">
        <authorList>
            <consortium name="WormBaseParasite"/>
        </authorList>
    </citation>
    <scope>IDENTIFICATION</scope>
</reference>
<dbReference type="Proteomes" id="UP000887565">
    <property type="component" value="Unplaced"/>
</dbReference>
<name>A0A915HQQ7_ROMCU</name>